<evidence type="ECO:0000256" key="2">
    <source>
        <dbReference type="SAM" id="Phobius"/>
    </source>
</evidence>
<keyword evidence="4" id="KW-1185">Reference proteome</keyword>
<dbReference type="AlphaFoldDB" id="A0A1E3PBT7"/>
<keyword evidence="2" id="KW-0812">Transmembrane</keyword>
<feature type="region of interest" description="Disordered" evidence="1">
    <location>
        <begin position="235"/>
        <end position="282"/>
    </location>
</feature>
<dbReference type="Proteomes" id="UP000094112">
    <property type="component" value="Unassembled WGS sequence"/>
</dbReference>
<dbReference type="RefSeq" id="XP_019042045.1">
    <property type="nucleotide sequence ID" value="XM_019183075.1"/>
</dbReference>
<feature type="compositionally biased region" description="Polar residues" evidence="1">
    <location>
        <begin position="44"/>
        <end position="58"/>
    </location>
</feature>
<dbReference type="GeneID" id="30200321"/>
<proteinExistence type="predicted"/>
<feature type="compositionally biased region" description="Low complexity" evidence="1">
    <location>
        <begin position="257"/>
        <end position="270"/>
    </location>
</feature>
<feature type="compositionally biased region" description="Low complexity" evidence="1">
    <location>
        <begin position="236"/>
        <end position="246"/>
    </location>
</feature>
<accession>A0A1E3PBT7</accession>
<name>A0A1E3PBT7_WICAA</name>
<evidence type="ECO:0000313" key="3">
    <source>
        <dbReference type="EMBL" id="ODQ62838.1"/>
    </source>
</evidence>
<gene>
    <name evidence="3" type="ORF">WICANDRAFT_60884</name>
</gene>
<keyword evidence="2" id="KW-1133">Transmembrane helix</keyword>
<reference evidence="3 4" key="1">
    <citation type="journal article" date="2016" name="Proc. Natl. Acad. Sci. U.S.A.">
        <title>Comparative genomics of biotechnologically important yeasts.</title>
        <authorList>
            <person name="Riley R."/>
            <person name="Haridas S."/>
            <person name="Wolfe K.H."/>
            <person name="Lopes M.R."/>
            <person name="Hittinger C.T."/>
            <person name="Goeker M."/>
            <person name="Salamov A.A."/>
            <person name="Wisecaver J.H."/>
            <person name="Long T.M."/>
            <person name="Calvey C.H."/>
            <person name="Aerts A.L."/>
            <person name="Barry K.W."/>
            <person name="Choi C."/>
            <person name="Clum A."/>
            <person name="Coughlan A.Y."/>
            <person name="Deshpande S."/>
            <person name="Douglass A.P."/>
            <person name="Hanson S.J."/>
            <person name="Klenk H.-P."/>
            <person name="LaButti K.M."/>
            <person name="Lapidus A."/>
            <person name="Lindquist E.A."/>
            <person name="Lipzen A.M."/>
            <person name="Meier-Kolthoff J.P."/>
            <person name="Ohm R.A."/>
            <person name="Otillar R.P."/>
            <person name="Pangilinan J.L."/>
            <person name="Peng Y."/>
            <person name="Rokas A."/>
            <person name="Rosa C.A."/>
            <person name="Scheuner C."/>
            <person name="Sibirny A.A."/>
            <person name="Slot J.C."/>
            <person name="Stielow J.B."/>
            <person name="Sun H."/>
            <person name="Kurtzman C.P."/>
            <person name="Blackwell M."/>
            <person name="Grigoriev I.V."/>
            <person name="Jeffries T.W."/>
        </authorList>
    </citation>
    <scope>NUCLEOTIDE SEQUENCE [LARGE SCALE GENOMIC DNA]</scope>
    <source>
        <strain evidence="4">ATCC 58044 / CBS 1984 / NCYC 433 / NRRL Y-366-8</strain>
    </source>
</reference>
<feature type="transmembrane region" description="Helical" evidence="2">
    <location>
        <begin position="155"/>
        <end position="176"/>
    </location>
</feature>
<feature type="region of interest" description="Disordered" evidence="1">
    <location>
        <begin position="1"/>
        <end position="65"/>
    </location>
</feature>
<keyword evidence="2" id="KW-0472">Membrane</keyword>
<feature type="compositionally biased region" description="Polar residues" evidence="1">
    <location>
        <begin position="247"/>
        <end position="256"/>
    </location>
</feature>
<feature type="transmembrane region" description="Helical" evidence="2">
    <location>
        <begin position="182"/>
        <end position="204"/>
    </location>
</feature>
<dbReference type="OrthoDB" id="3980973at2759"/>
<evidence type="ECO:0000313" key="4">
    <source>
        <dbReference type="Proteomes" id="UP000094112"/>
    </source>
</evidence>
<protein>
    <submittedName>
        <fullName evidence="3">Uncharacterized protein</fullName>
    </submittedName>
</protein>
<organism evidence="3 4">
    <name type="scientific">Wickerhamomyces anomalus (strain ATCC 58044 / CBS 1984 / NCYC 433 / NRRL Y-366-8)</name>
    <name type="common">Yeast</name>
    <name type="synonym">Hansenula anomala</name>
    <dbReference type="NCBI Taxonomy" id="683960"/>
    <lineage>
        <taxon>Eukaryota</taxon>
        <taxon>Fungi</taxon>
        <taxon>Dikarya</taxon>
        <taxon>Ascomycota</taxon>
        <taxon>Saccharomycotina</taxon>
        <taxon>Saccharomycetes</taxon>
        <taxon>Phaffomycetales</taxon>
        <taxon>Wickerhamomycetaceae</taxon>
        <taxon>Wickerhamomyces</taxon>
    </lineage>
</organism>
<evidence type="ECO:0000256" key="1">
    <source>
        <dbReference type="SAM" id="MobiDB-lite"/>
    </source>
</evidence>
<dbReference type="EMBL" id="KV454208">
    <property type="protein sequence ID" value="ODQ62838.1"/>
    <property type="molecule type" value="Genomic_DNA"/>
</dbReference>
<sequence length="347" mass="39988">MEELQPDETNNNSTMIKGKFKKTVLRRDSNSAPFRPAPIEAKPSDSSIPTSELTSLSRPRTRDDESIFVNTGKVSPVIKEPPRFSRRSTFSEESPLRKTSDVDDDNTAIDEFIDRLNIGKIGDFLKKIIIAIWKRLQNSKYINSDNDGRIHLQSFCIGVILTSVVVMIQPFLVVYLDSWIVLLGRLFKHLMAWVMVAAVLSYAFNTSKKAKQDKESHEAVSPRLNNFEKLHYRVKNSSNNSSRSTSPTKTLKNKNGSRPSFSRQSFSSASIPRRDSTDSYNDQMILMNITERTQQDEKFRIDHHNSDKPKDNYEKFMDVAYKKNQEHDIYNKFVNDSKENVRRLSKH</sequence>